<evidence type="ECO:0000313" key="8">
    <source>
        <dbReference type="Proteomes" id="UP000054698"/>
    </source>
</evidence>
<gene>
    <name evidence="7" type="primary">yhhW</name>
    <name evidence="6" type="ORF">Lfee_1838</name>
    <name evidence="7" type="ORF">NCTC12022_01574</name>
</gene>
<accession>A0A0W0TMU8</accession>
<dbReference type="CDD" id="cd02909">
    <property type="entry name" value="cupin_pirin_N"/>
    <property type="match status" value="1"/>
</dbReference>
<organism evidence="6 8">
    <name type="scientific">Legionella feeleii</name>
    <dbReference type="NCBI Taxonomy" id="453"/>
    <lineage>
        <taxon>Bacteria</taxon>
        <taxon>Pseudomonadati</taxon>
        <taxon>Pseudomonadota</taxon>
        <taxon>Gammaproteobacteria</taxon>
        <taxon>Legionellales</taxon>
        <taxon>Legionellaceae</taxon>
        <taxon>Legionella</taxon>
    </lineage>
</organism>
<dbReference type="PANTHER" id="PTHR13903:SF8">
    <property type="entry name" value="PIRIN"/>
    <property type="match status" value="1"/>
</dbReference>
<evidence type="ECO:0000256" key="1">
    <source>
        <dbReference type="ARBA" id="ARBA00008416"/>
    </source>
</evidence>
<dbReference type="OrthoDB" id="9780903at2"/>
<feature type="binding site" evidence="2">
    <location>
        <position position="105"/>
    </location>
    <ligand>
        <name>Fe cation</name>
        <dbReference type="ChEBI" id="CHEBI:24875"/>
    </ligand>
</feature>
<name>A0A0W0TMU8_9GAMM</name>
<evidence type="ECO:0000313" key="9">
    <source>
        <dbReference type="Proteomes" id="UP000251942"/>
    </source>
</evidence>
<dbReference type="AlphaFoldDB" id="A0A0W0TMU8"/>
<evidence type="ECO:0000313" key="7">
    <source>
        <dbReference type="EMBL" id="SPX60838.1"/>
    </source>
</evidence>
<dbReference type="Pfam" id="PF05726">
    <property type="entry name" value="Pirin_C"/>
    <property type="match status" value="1"/>
</dbReference>
<keyword evidence="8" id="KW-1185">Reference proteome</keyword>
<keyword evidence="2" id="KW-0408">Iron</keyword>
<evidence type="ECO:0000256" key="2">
    <source>
        <dbReference type="PIRSR" id="PIRSR006232-1"/>
    </source>
</evidence>
<dbReference type="PATRIC" id="fig|453.4.peg.2017"/>
<dbReference type="Pfam" id="PF02678">
    <property type="entry name" value="Pirin"/>
    <property type="match status" value="1"/>
</dbReference>
<dbReference type="EMBL" id="LNYB01000080">
    <property type="protein sequence ID" value="KTC96926.1"/>
    <property type="molecule type" value="Genomic_DNA"/>
</dbReference>
<keyword evidence="7" id="KW-0560">Oxidoreductase</keyword>
<dbReference type="Proteomes" id="UP000054698">
    <property type="component" value="Unassembled WGS sequence"/>
</dbReference>
<dbReference type="RefSeq" id="WP_058446030.1">
    <property type="nucleotide sequence ID" value="NZ_CAAAHT010000002.1"/>
</dbReference>
<feature type="binding site" evidence="2">
    <location>
        <position position="59"/>
    </location>
    <ligand>
        <name>Fe cation</name>
        <dbReference type="ChEBI" id="CHEBI:24875"/>
    </ligand>
</feature>
<dbReference type="GO" id="GO:0046872">
    <property type="term" value="F:metal ion binding"/>
    <property type="evidence" value="ECO:0007669"/>
    <property type="project" value="UniProtKB-KW"/>
</dbReference>
<protein>
    <submittedName>
        <fullName evidence="6">Pirin-like protein</fullName>
        <ecNumber evidence="7">1.13.11.24</ecNumber>
    </submittedName>
</protein>
<keyword evidence="2" id="KW-0479">Metal-binding</keyword>
<dbReference type="InterPro" id="IPR014710">
    <property type="entry name" value="RmlC-like_jellyroll"/>
</dbReference>
<dbReference type="EC" id="1.13.11.24" evidence="7"/>
<evidence type="ECO:0000259" key="4">
    <source>
        <dbReference type="Pfam" id="PF02678"/>
    </source>
</evidence>
<dbReference type="GO" id="GO:0008127">
    <property type="term" value="F:quercetin 2,3-dioxygenase activity"/>
    <property type="evidence" value="ECO:0007669"/>
    <property type="project" value="UniProtKB-EC"/>
</dbReference>
<dbReference type="InterPro" id="IPR008778">
    <property type="entry name" value="Pirin_C_dom"/>
</dbReference>
<dbReference type="SUPFAM" id="SSF51182">
    <property type="entry name" value="RmlC-like cupins"/>
    <property type="match status" value="1"/>
</dbReference>
<dbReference type="PIRSF" id="PIRSF006232">
    <property type="entry name" value="Pirin"/>
    <property type="match status" value="1"/>
</dbReference>
<feature type="binding site" evidence="2">
    <location>
        <position position="61"/>
    </location>
    <ligand>
        <name>Fe cation</name>
        <dbReference type="ChEBI" id="CHEBI:24875"/>
    </ligand>
</feature>
<dbReference type="CDD" id="cd02247">
    <property type="entry name" value="cupin_pirin_C"/>
    <property type="match status" value="1"/>
</dbReference>
<evidence type="ECO:0000259" key="5">
    <source>
        <dbReference type="Pfam" id="PF05726"/>
    </source>
</evidence>
<dbReference type="Gene3D" id="2.60.120.10">
    <property type="entry name" value="Jelly Rolls"/>
    <property type="match status" value="2"/>
</dbReference>
<comment type="similarity">
    <text evidence="1 3">Belongs to the pirin family.</text>
</comment>
<dbReference type="InterPro" id="IPR012093">
    <property type="entry name" value="Pirin"/>
</dbReference>
<feature type="domain" description="Pirin N-terminal" evidence="4">
    <location>
        <begin position="21"/>
        <end position="121"/>
    </location>
</feature>
<proteinExistence type="inferred from homology"/>
<dbReference type="Proteomes" id="UP000251942">
    <property type="component" value="Unassembled WGS sequence"/>
</dbReference>
<dbReference type="InterPro" id="IPR003829">
    <property type="entry name" value="Pirin_N_dom"/>
</dbReference>
<reference evidence="6 8" key="1">
    <citation type="submission" date="2015-11" db="EMBL/GenBank/DDBJ databases">
        <title>Genomic analysis of 38 Legionella species identifies large and diverse effector repertoires.</title>
        <authorList>
            <person name="Burstein D."/>
            <person name="Amaro F."/>
            <person name="Zusman T."/>
            <person name="Lifshitz Z."/>
            <person name="Cohen O."/>
            <person name="Gilbert J.A."/>
            <person name="Pupko T."/>
            <person name="Shuman H.A."/>
            <person name="Segal G."/>
        </authorList>
    </citation>
    <scope>NUCLEOTIDE SEQUENCE [LARGE SCALE GENOMIC DNA]</scope>
    <source>
        <strain evidence="6 8">WO-44C</strain>
    </source>
</reference>
<dbReference type="STRING" id="453.Lfee_1838"/>
<dbReference type="EMBL" id="UASS01000013">
    <property type="protein sequence ID" value="SPX60838.1"/>
    <property type="molecule type" value="Genomic_DNA"/>
</dbReference>
<evidence type="ECO:0000313" key="6">
    <source>
        <dbReference type="EMBL" id="KTC96926.1"/>
    </source>
</evidence>
<comment type="cofactor">
    <cofactor evidence="2">
        <name>Fe cation</name>
        <dbReference type="ChEBI" id="CHEBI:24875"/>
    </cofactor>
    <text evidence="2">Binds 1 Fe cation per subunit.</text>
</comment>
<feature type="binding site" evidence="2">
    <location>
        <position position="103"/>
    </location>
    <ligand>
        <name>Fe cation</name>
        <dbReference type="ChEBI" id="CHEBI:24875"/>
    </ligand>
</feature>
<dbReference type="InterPro" id="IPR011051">
    <property type="entry name" value="RmlC_Cupin_sf"/>
</dbReference>
<sequence>MNNIQIEQLLTGTLMREGAGVKLQRYIGADRQNNYEPILLFDFFDSDEAMDYVAGFPEHPHRGFETITYMLHGQMAHQDNQGHQGTIGPGDVQWMTAGRGIIHSEMPRQQSGRLTGLQLWLNLPAERKWSEPHYQEYTAMQLPVEKHSSGTTIKVIAGKTDNGTSSPISGIATSPLFFDITFSNQQKLQQIIPATHQSMLFVLSGEVMVQGQGVKQGVLAILSAGEQLLLQGGDKGGRCLLIAAKKLKEPIARLGPFVMNTHDEVMQALDDFRNNRF</sequence>
<dbReference type="PANTHER" id="PTHR13903">
    <property type="entry name" value="PIRIN-RELATED"/>
    <property type="match status" value="1"/>
</dbReference>
<feature type="domain" description="Pirin C-terminal" evidence="5">
    <location>
        <begin position="178"/>
        <end position="277"/>
    </location>
</feature>
<evidence type="ECO:0000256" key="3">
    <source>
        <dbReference type="RuleBase" id="RU003457"/>
    </source>
</evidence>
<reference evidence="7 9" key="2">
    <citation type="submission" date="2018-06" db="EMBL/GenBank/DDBJ databases">
        <authorList>
            <consortium name="Pathogen Informatics"/>
            <person name="Doyle S."/>
        </authorList>
    </citation>
    <scope>NUCLEOTIDE SEQUENCE [LARGE SCALE GENOMIC DNA]</scope>
    <source>
        <strain evidence="7 9">NCTC12022</strain>
    </source>
</reference>